<comment type="caution">
    <text evidence="1">The sequence shown here is derived from an EMBL/GenBank/DDBJ whole genome shotgun (WGS) entry which is preliminary data.</text>
</comment>
<sequence length="265" mass="28868">MLGHGASAFDNAVAAADAGAAAVDVCFRRARLPRVNPHRFLETAGLMTHFPALADATRWQVARFFRSNDQPPPMPTLRAALDRPSIRIRPATPWQSVRLEGRAIVVATPSGDLVFDHLILATGSVTDLAARPELSSLANRVLLWRDRFVPSPGEEDERLSAQPYLDEGFGFQPRSAADAWVGRVFAFNGASAVSQGPHSTSISGHRHALPRLVRGVTRRLLLDAEGDLLPDLNAYRSDDLPVGDDFEDRLVALGTQTFDTERTTA</sequence>
<keyword evidence="2" id="KW-1185">Reference proteome</keyword>
<protein>
    <submittedName>
        <fullName evidence="1">Uncharacterized protein</fullName>
    </submittedName>
</protein>
<dbReference type="PATRIC" id="fig|1439726.3.peg.3367"/>
<proteinExistence type="predicted"/>
<accession>A0A1E3GZK5</accession>
<reference evidence="1 2" key="1">
    <citation type="submission" date="2016-07" db="EMBL/GenBank/DDBJ databases">
        <title>Draft Genome Sequence of Methylobrevis pamukkalensis PK2.</title>
        <authorList>
            <person name="Vasilenko O.V."/>
            <person name="Doronina N.V."/>
            <person name="Shmareva M.N."/>
            <person name="Tarlachkov S.V."/>
            <person name="Mustakhimov I."/>
            <person name="Trotsenko Y.A."/>
        </authorList>
    </citation>
    <scope>NUCLEOTIDE SEQUENCE [LARGE SCALE GENOMIC DNA]</scope>
    <source>
        <strain evidence="1 2">PK2</strain>
    </source>
</reference>
<dbReference type="AlphaFoldDB" id="A0A1E3GZK5"/>
<dbReference type="InterPro" id="IPR036188">
    <property type="entry name" value="FAD/NAD-bd_sf"/>
</dbReference>
<evidence type="ECO:0000313" key="1">
    <source>
        <dbReference type="EMBL" id="ODN69480.1"/>
    </source>
</evidence>
<dbReference type="EMBL" id="MCRJ01000088">
    <property type="protein sequence ID" value="ODN69480.1"/>
    <property type="molecule type" value="Genomic_DNA"/>
</dbReference>
<name>A0A1E3GZK5_9HYPH</name>
<organism evidence="1 2">
    <name type="scientific">Methylobrevis pamukkalensis</name>
    <dbReference type="NCBI Taxonomy" id="1439726"/>
    <lineage>
        <taxon>Bacteria</taxon>
        <taxon>Pseudomonadati</taxon>
        <taxon>Pseudomonadota</taxon>
        <taxon>Alphaproteobacteria</taxon>
        <taxon>Hyphomicrobiales</taxon>
        <taxon>Pleomorphomonadaceae</taxon>
        <taxon>Methylobrevis</taxon>
    </lineage>
</organism>
<dbReference type="SUPFAM" id="SSF51905">
    <property type="entry name" value="FAD/NAD(P)-binding domain"/>
    <property type="match status" value="1"/>
</dbReference>
<dbReference type="Proteomes" id="UP000094622">
    <property type="component" value="Unassembled WGS sequence"/>
</dbReference>
<evidence type="ECO:0000313" key="2">
    <source>
        <dbReference type="Proteomes" id="UP000094622"/>
    </source>
</evidence>
<gene>
    <name evidence="1" type="ORF">A6302_03206</name>
</gene>